<dbReference type="AlphaFoldDB" id="A0A4S8I2W2"/>
<dbReference type="OrthoDB" id="673785at2"/>
<sequence length="348" mass="39745">MRRKKPAMILATLFLAAFAMIAVLAFLSKNIHEKKNGFNRRLHTVLKLQKQITFPVSISRIIGSHENKLYFQGNDPYKIYLTDRDLNFLKIIPLSISPDVKLNSGVRMLLNGHHIYLSCRNMPGIIDYDLDSGTSDSHVLKYFYNKEAVFSKDQFILRTKDLKTNDPVFIKLDLKNENARVEDRFSEKNGKGSFSTDGILYYDSTSHLACYTFFYQNGFICMDTNLNIKLKARTIDTVTKREIKVARLASSLTMKEPPQFVNYTGAVAGGTLYLHSMLKADNEYSLDFMENTVIDVYNLINGAYKGSFYIPAHKGNKLHQLHVIDKKLYAIYGKSVVLYDLNITADPL</sequence>
<accession>A0A4S8I2W2</accession>
<comment type="caution">
    <text evidence="1">The sequence shown here is derived from an EMBL/GenBank/DDBJ whole genome shotgun (WGS) entry which is preliminary data.</text>
</comment>
<reference evidence="1 2" key="1">
    <citation type="submission" date="2019-04" db="EMBL/GenBank/DDBJ databases">
        <title>Niastella caeni sp. nov., isolated from activated sludge.</title>
        <authorList>
            <person name="Sheng M."/>
        </authorList>
    </citation>
    <scope>NUCLEOTIDE SEQUENCE [LARGE SCALE GENOMIC DNA]</scope>
    <source>
        <strain evidence="1 2">HX-2-15</strain>
    </source>
</reference>
<keyword evidence="2" id="KW-1185">Reference proteome</keyword>
<name>A0A4S8I2W2_9BACT</name>
<gene>
    <name evidence="1" type="ORF">FAM09_10520</name>
</gene>
<dbReference type="RefSeq" id="WP_136577045.1">
    <property type="nucleotide sequence ID" value="NZ_STFF01000002.1"/>
</dbReference>
<evidence type="ECO:0000313" key="1">
    <source>
        <dbReference type="EMBL" id="THU40292.1"/>
    </source>
</evidence>
<organism evidence="1 2">
    <name type="scientific">Niastella caeni</name>
    <dbReference type="NCBI Taxonomy" id="2569763"/>
    <lineage>
        <taxon>Bacteria</taxon>
        <taxon>Pseudomonadati</taxon>
        <taxon>Bacteroidota</taxon>
        <taxon>Chitinophagia</taxon>
        <taxon>Chitinophagales</taxon>
        <taxon>Chitinophagaceae</taxon>
        <taxon>Niastella</taxon>
    </lineage>
</organism>
<protein>
    <submittedName>
        <fullName evidence="1">Uncharacterized protein</fullName>
    </submittedName>
</protein>
<proteinExistence type="predicted"/>
<evidence type="ECO:0000313" key="2">
    <source>
        <dbReference type="Proteomes" id="UP000306918"/>
    </source>
</evidence>
<dbReference type="Proteomes" id="UP000306918">
    <property type="component" value="Unassembled WGS sequence"/>
</dbReference>
<dbReference type="EMBL" id="STFF01000002">
    <property type="protein sequence ID" value="THU40292.1"/>
    <property type="molecule type" value="Genomic_DNA"/>
</dbReference>